<evidence type="ECO:0000313" key="2">
    <source>
        <dbReference type="Proteomes" id="UP000824120"/>
    </source>
</evidence>
<proteinExistence type="predicted"/>
<keyword evidence="2" id="KW-1185">Reference proteome</keyword>
<organism evidence="1 2">
    <name type="scientific">Solanum commersonii</name>
    <name type="common">Commerson's wild potato</name>
    <name type="synonym">Commerson's nightshade</name>
    <dbReference type="NCBI Taxonomy" id="4109"/>
    <lineage>
        <taxon>Eukaryota</taxon>
        <taxon>Viridiplantae</taxon>
        <taxon>Streptophyta</taxon>
        <taxon>Embryophyta</taxon>
        <taxon>Tracheophyta</taxon>
        <taxon>Spermatophyta</taxon>
        <taxon>Magnoliopsida</taxon>
        <taxon>eudicotyledons</taxon>
        <taxon>Gunneridae</taxon>
        <taxon>Pentapetalae</taxon>
        <taxon>asterids</taxon>
        <taxon>lamiids</taxon>
        <taxon>Solanales</taxon>
        <taxon>Solanaceae</taxon>
        <taxon>Solanoideae</taxon>
        <taxon>Solaneae</taxon>
        <taxon>Solanum</taxon>
    </lineage>
</organism>
<comment type="caution">
    <text evidence="1">The sequence shown here is derived from an EMBL/GenBank/DDBJ whole genome shotgun (WGS) entry which is preliminary data.</text>
</comment>
<protein>
    <submittedName>
        <fullName evidence="1">Uncharacterized protein</fullName>
    </submittedName>
</protein>
<dbReference type="AlphaFoldDB" id="A0A9J6ABF6"/>
<sequence>MLFTNVHVMNVKNALAREHEAIKSVKQRTWRNAHLRRIYLLSNRFLLQADSLKAEREQLRVKEKVH</sequence>
<reference evidence="1 2" key="1">
    <citation type="submission" date="2020-09" db="EMBL/GenBank/DDBJ databases">
        <title>De no assembly of potato wild relative species, Solanum commersonii.</title>
        <authorList>
            <person name="Cho K."/>
        </authorList>
    </citation>
    <scope>NUCLEOTIDE SEQUENCE [LARGE SCALE GENOMIC DNA]</scope>
    <source>
        <strain evidence="1">LZ3.2</strain>
        <tissue evidence="1">Leaf</tissue>
    </source>
</reference>
<dbReference type="EMBL" id="JACXVP010000002">
    <property type="protein sequence ID" value="KAG5621255.1"/>
    <property type="molecule type" value="Genomic_DNA"/>
</dbReference>
<name>A0A9J6ABF6_SOLCO</name>
<dbReference type="Proteomes" id="UP000824120">
    <property type="component" value="Chromosome 2"/>
</dbReference>
<accession>A0A9J6ABF6</accession>
<gene>
    <name evidence="1" type="ORF">H5410_006473</name>
</gene>
<evidence type="ECO:0000313" key="1">
    <source>
        <dbReference type="EMBL" id="KAG5621255.1"/>
    </source>
</evidence>